<dbReference type="GO" id="GO:0009055">
    <property type="term" value="F:electron transfer activity"/>
    <property type="evidence" value="ECO:0007669"/>
    <property type="project" value="UniProtKB-UniRule"/>
</dbReference>
<dbReference type="Proteomes" id="UP000199354">
    <property type="component" value="Unassembled WGS sequence"/>
</dbReference>
<evidence type="ECO:0000256" key="6">
    <source>
        <dbReference type="ARBA" id="ARBA00022617"/>
    </source>
</evidence>
<keyword evidence="4 13" id="KW-1003">Cell membrane</keyword>
<keyword evidence="11 13" id="KW-0408">Iron</keyword>
<dbReference type="InterPro" id="IPR002585">
    <property type="entry name" value="Cyt-d_ubiquinol_oxidase_su_1"/>
</dbReference>
<evidence type="ECO:0000313" key="15">
    <source>
        <dbReference type="Proteomes" id="UP000199354"/>
    </source>
</evidence>
<evidence type="ECO:0000256" key="1">
    <source>
        <dbReference type="ARBA" id="ARBA00004429"/>
    </source>
</evidence>
<keyword evidence="10 13" id="KW-1133">Transmembrane helix</keyword>
<feature type="transmembrane region" description="Helical" evidence="13">
    <location>
        <begin position="407"/>
        <end position="429"/>
    </location>
</feature>
<feature type="transmembrane region" description="Helical" evidence="13">
    <location>
        <begin position="123"/>
        <end position="145"/>
    </location>
</feature>
<evidence type="ECO:0000313" key="14">
    <source>
        <dbReference type="EMBL" id="SCY33595.1"/>
    </source>
</evidence>
<dbReference type="PANTHER" id="PTHR30365">
    <property type="entry name" value="CYTOCHROME D UBIQUINOL OXIDASE"/>
    <property type="match status" value="1"/>
</dbReference>
<feature type="transmembrane region" description="Helical" evidence="13">
    <location>
        <begin position="324"/>
        <end position="344"/>
    </location>
</feature>
<accession>A0A1G5F2X6</accession>
<keyword evidence="12 13" id="KW-0472">Membrane</keyword>
<dbReference type="RefSeq" id="WP_091141352.1">
    <property type="nucleotide sequence ID" value="NZ_FMVF01000005.1"/>
</dbReference>
<dbReference type="GO" id="GO:0016682">
    <property type="term" value="F:oxidoreductase activity, acting on diphenols and related substances as donors, oxygen as acceptor"/>
    <property type="evidence" value="ECO:0007669"/>
    <property type="project" value="TreeGrafter"/>
</dbReference>
<dbReference type="STRING" id="490189.SAMN02927903_01146"/>
<dbReference type="GO" id="GO:0019646">
    <property type="term" value="P:aerobic electron transport chain"/>
    <property type="evidence" value="ECO:0007669"/>
    <property type="project" value="InterPro"/>
</dbReference>
<feature type="transmembrane region" description="Helical" evidence="13">
    <location>
        <begin position="189"/>
        <end position="208"/>
    </location>
</feature>
<evidence type="ECO:0000256" key="7">
    <source>
        <dbReference type="ARBA" id="ARBA00022692"/>
    </source>
</evidence>
<dbReference type="GO" id="GO:0046872">
    <property type="term" value="F:metal ion binding"/>
    <property type="evidence" value="ECO:0007669"/>
    <property type="project" value="UniProtKB-UniRule"/>
</dbReference>
<keyword evidence="15" id="KW-1185">Reference proteome</keyword>
<comment type="subcellular location">
    <subcellularLocation>
        <location evidence="1">Cell inner membrane</location>
        <topology evidence="1">Multi-pass membrane protein</topology>
    </subcellularLocation>
</comment>
<dbReference type="GO" id="GO:0005886">
    <property type="term" value="C:plasma membrane"/>
    <property type="evidence" value="ECO:0007669"/>
    <property type="project" value="UniProtKB-SubCell"/>
</dbReference>
<protein>
    <submittedName>
        <fullName evidence="14">Cytochrome bd-I ubiquinol oxidase subunit 1 apoprotein</fullName>
    </submittedName>
</protein>
<keyword evidence="8 13" id="KW-0479">Metal-binding</keyword>
<evidence type="ECO:0000256" key="9">
    <source>
        <dbReference type="ARBA" id="ARBA00022982"/>
    </source>
</evidence>
<keyword evidence="7 13" id="KW-0812">Transmembrane</keyword>
<keyword evidence="3 13" id="KW-0813">Transport</keyword>
<organism evidence="14 15">
    <name type="scientific">Flavobacterium caeni</name>
    <dbReference type="NCBI Taxonomy" id="490189"/>
    <lineage>
        <taxon>Bacteria</taxon>
        <taxon>Pseudomonadati</taxon>
        <taxon>Bacteroidota</taxon>
        <taxon>Flavobacteriia</taxon>
        <taxon>Flavobacteriales</taxon>
        <taxon>Flavobacteriaceae</taxon>
        <taxon>Flavobacterium</taxon>
    </lineage>
</organism>
<dbReference type="GO" id="GO:0070069">
    <property type="term" value="C:cytochrome complex"/>
    <property type="evidence" value="ECO:0007669"/>
    <property type="project" value="UniProtKB-UniRule"/>
</dbReference>
<feature type="transmembrane region" description="Helical" evidence="13">
    <location>
        <begin position="20"/>
        <end position="41"/>
    </location>
</feature>
<sequence>MDVEILARIQFAFTIAFHYIYPPLSIGIGLIMVIMESMYLKTRKKEYEILTRFWIKIFALTFGIGVATGIIMEFEFGTNWAVYSRYVGDIFGSALAAEGLFAFGLESAFLGVLLFGWHRVKPWVHLVSTIGVFLGSLFSAVWIVVANSWQQTPAGYHIVGEGLNARAEVTDFWAMVFNPSSMDRLVHTWQGSFLAGAFLVLSVHAYYLRKGRYTEISKKAFKIALVVATVFSLSQLVSGHSSADGVAVNQPAKLAAMEGHFEKSAPADLYLFGWVDKEKQEVTGLKIPGGLSFLVHQDFKAPITGLNSFPEADRPSQINAVFQFYHIMIVIGMLLIGLTLYASFLWWRNRLFETKWLLWIFSFSVILPQIANQVGWYAAEMGRQPWVVYGHLRTGDAFSQEVSSHQIVFSLIMFTVVYSLLLALFLYMVNKKIKHGPYDESKESVNFQFLQ</sequence>
<feature type="transmembrane region" description="Helical" evidence="13">
    <location>
        <begin position="220"/>
        <end position="237"/>
    </location>
</feature>
<gene>
    <name evidence="14" type="ORF">SAMN02927903_01146</name>
</gene>
<evidence type="ECO:0000256" key="4">
    <source>
        <dbReference type="ARBA" id="ARBA00022475"/>
    </source>
</evidence>
<comment type="similarity">
    <text evidence="2 13">Belongs to the cytochrome ubiquinol oxidase subunit 1 family.</text>
</comment>
<dbReference type="PIRSF" id="PIRSF006446">
    <property type="entry name" value="Cyt_quinol_oxidase_1"/>
    <property type="match status" value="1"/>
</dbReference>
<evidence type="ECO:0000256" key="5">
    <source>
        <dbReference type="ARBA" id="ARBA00022519"/>
    </source>
</evidence>
<name>A0A1G5F2X6_9FLAO</name>
<evidence type="ECO:0000256" key="12">
    <source>
        <dbReference type="ARBA" id="ARBA00023136"/>
    </source>
</evidence>
<evidence type="ECO:0000256" key="10">
    <source>
        <dbReference type="ARBA" id="ARBA00022989"/>
    </source>
</evidence>
<reference evidence="14 15" key="1">
    <citation type="submission" date="2016-10" db="EMBL/GenBank/DDBJ databases">
        <authorList>
            <person name="de Groot N.N."/>
        </authorList>
    </citation>
    <scope>NUCLEOTIDE SEQUENCE [LARGE SCALE GENOMIC DNA]</scope>
    <source>
        <strain evidence="14 15">CGMCC 1.7031</strain>
    </source>
</reference>
<keyword evidence="6 13" id="KW-0349">Heme</keyword>
<feature type="transmembrane region" description="Helical" evidence="13">
    <location>
        <begin position="356"/>
        <end position="379"/>
    </location>
</feature>
<evidence type="ECO:0000256" key="3">
    <source>
        <dbReference type="ARBA" id="ARBA00022448"/>
    </source>
</evidence>
<evidence type="ECO:0000256" key="2">
    <source>
        <dbReference type="ARBA" id="ARBA00009819"/>
    </source>
</evidence>
<evidence type="ECO:0000256" key="8">
    <source>
        <dbReference type="ARBA" id="ARBA00022723"/>
    </source>
</evidence>
<dbReference type="Pfam" id="PF01654">
    <property type="entry name" value="Cyt_bd_oxida_I"/>
    <property type="match status" value="1"/>
</dbReference>
<evidence type="ECO:0000256" key="11">
    <source>
        <dbReference type="ARBA" id="ARBA00023004"/>
    </source>
</evidence>
<keyword evidence="5" id="KW-0997">Cell inner membrane</keyword>
<dbReference type="GO" id="GO:0020037">
    <property type="term" value="F:heme binding"/>
    <property type="evidence" value="ECO:0007669"/>
    <property type="project" value="TreeGrafter"/>
</dbReference>
<keyword evidence="9 13" id="KW-0249">Electron transport</keyword>
<dbReference type="AlphaFoldDB" id="A0A1G5F2X6"/>
<dbReference type="EMBL" id="FMVF01000005">
    <property type="protein sequence ID" value="SCY33595.1"/>
    <property type="molecule type" value="Genomic_DNA"/>
</dbReference>
<feature type="transmembrane region" description="Helical" evidence="13">
    <location>
        <begin position="94"/>
        <end position="116"/>
    </location>
</feature>
<feature type="transmembrane region" description="Helical" evidence="13">
    <location>
        <begin position="53"/>
        <end position="74"/>
    </location>
</feature>
<proteinExistence type="inferred from homology"/>
<dbReference type="PANTHER" id="PTHR30365:SF0">
    <property type="entry name" value="CYTOCHROME BD-I UBIQUINOL OXIDASE SUBUNIT 1"/>
    <property type="match status" value="1"/>
</dbReference>
<dbReference type="OrthoDB" id="9807042at2"/>
<evidence type="ECO:0000256" key="13">
    <source>
        <dbReference type="PIRNR" id="PIRNR006446"/>
    </source>
</evidence>